<keyword evidence="2" id="KW-0238">DNA-binding</keyword>
<dbReference type="Pfam" id="PF09339">
    <property type="entry name" value="HTH_IclR"/>
    <property type="match status" value="1"/>
</dbReference>
<dbReference type="PANTHER" id="PTHR30136">
    <property type="entry name" value="HELIX-TURN-HELIX TRANSCRIPTIONAL REGULATOR, ICLR FAMILY"/>
    <property type="match status" value="1"/>
</dbReference>
<accession>H6RNL4</accession>
<dbReference type="SMART" id="SM00346">
    <property type="entry name" value="HTH_ICLR"/>
    <property type="match status" value="1"/>
</dbReference>
<dbReference type="Gene3D" id="1.10.10.10">
    <property type="entry name" value="Winged helix-like DNA-binding domain superfamily/Winged helix DNA-binding domain"/>
    <property type="match status" value="1"/>
</dbReference>
<dbReference type="GO" id="GO:0003700">
    <property type="term" value="F:DNA-binding transcription factor activity"/>
    <property type="evidence" value="ECO:0007669"/>
    <property type="project" value="TreeGrafter"/>
</dbReference>
<feature type="domain" description="HTH iclR-type" evidence="4">
    <location>
        <begin position="7"/>
        <end position="67"/>
    </location>
</feature>
<dbReference type="PROSITE" id="PS51077">
    <property type="entry name" value="HTH_ICLR"/>
    <property type="match status" value="1"/>
</dbReference>
<proteinExistence type="predicted"/>
<evidence type="ECO:0000256" key="2">
    <source>
        <dbReference type="ARBA" id="ARBA00023125"/>
    </source>
</evidence>
<dbReference type="Pfam" id="PF01614">
    <property type="entry name" value="IclR_C"/>
    <property type="match status" value="1"/>
</dbReference>
<dbReference type="OrthoDB" id="8479143at2"/>
<dbReference type="InterPro" id="IPR050707">
    <property type="entry name" value="HTH_MetabolicPath_Reg"/>
</dbReference>
<keyword evidence="3" id="KW-0804">Transcription</keyword>
<dbReference type="AlphaFoldDB" id="H6RNL4"/>
<sequence>MSSGERPRLVERTIDVLLALADGPSSFGVMSQRTELSKATLHRILGALSHQQFVVQDPVDGKYMLGAGCYRLMTSLTLGRGGIGTISRPGLERLQALCGETIVVHVRAGRDRICVEELASPHPLRYVNGVGLAAPLHVGSAGKVLLAWLDEYTLEQILPVDLPRLTEQTVVDRATLREELKLARQQGWAQSAGERVVGAAAISAPVFGANSEVVASVSILGPSARLTDERLHDLKDPLLNTAQWISRQIQAIDAGAGPTEAI</sequence>
<dbReference type="SUPFAM" id="SSF46785">
    <property type="entry name" value="Winged helix' DNA-binding domain"/>
    <property type="match status" value="1"/>
</dbReference>
<evidence type="ECO:0000313" key="7">
    <source>
        <dbReference type="Proteomes" id="UP000007517"/>
    </source>
</evidence>
<dbReference type="GO" id="GO:0003677">
    <property type="term" value="F:DNA binding"/>
    <property type="evidence" value="ECO:0007669"/>
    <property type="project" value="UniProtKB-KW"/>
</dbReference>
<reference evidence="6 7" key="1">
    <citation type="journal article" date="2012" name="J. Bacteriol.">
        <title>Genome Sequence of Blastococcus saxobsidens DD2, a Stone-Inhabiting Bacterium.</title>
        <authorList>
            <person name="Chouaia B."/>
            <person name="Crotti E."/>
            <person name="Brusetti L."/>
            <person name="Daffonchio D."/>
            <person name="Essoussi I."/>
            <person name="Nouioui I."/>
            <person name="Sbissi I."/>
            <person name="Ghodhbane-Gtari F."/>
            <person name="Gtari M."/>
            <person name="Vacherie B."/>
            <person name="Barbe V."/>
            <person name="Medigue C."/>
            <person name="Gury J."/>
            <person name="Pujic P."/>
            <person name="Normand P."/>
        </authorList>
    </citation>
    <scope>NUCLEOTIDE SEQUENCE [LARGE SCALE GENOMIC DNA]</scope>
    <source>
        <strain evidence="6 7">DD2</strain>
    </source>
</reference>
<evidence type="ECO:0000256" key="1">
    <source>
        <dbReference type="ARBA" id="ARBA00023015"/>
    </source>
</evidence>
<keyword evidence="1" id="KW-0805">Transcription regulation</keyword>
<dbReference type="EMBL" id="FO117623">
    <property type="protein sequence ID" value="CCG05162.1"/>
    <property type="molecule type" value="Genomic_DNA"/>
</dbReference>
<dbReference type="InterPro" id="IPR036388">
    <property type="entry name" value="WH-like_DNA-bd_sf"/>
</dbReference>
<evidence type="ECO:0000313" key="6">
    <source>
        <dbReference type="EMBL" id="CCG05162.1"/>
    </source>
</evidence>
<organism evidence="6 7">
    <name type="scientific">Blastococcus saxobsidens (strain DD2)</name>
    <dbReference type="NCBI Taxonomy" id="1146883"/>
    <lineage>
        <taxon>Bacteria</taxon>
        <taxon>Bacillati</taxon>
        <taxon>Actinomycetota</taxon>
        <taxon>Actinomycetes</taxon>
        <taxon>Geodermatophilales</taxon>
        <taxon>Geodermatophilaceae</taxon>
        <taxon>Blastococcus</taxon>
    </lineage>
</organism>
<dbReference type="InterPro" id="IPR005471">
    <property type="entry name" value="Tscrpt_reg_IclR_N"/>
</dbReference>
<dbReference type="InterPro" id="IPR029016">
    <property type="entry name" value="GAF-like_dom_sf"/>
</dbReference>
<protein>
    <submittedName>
        <fullName evidence="6">Putative HTH-type transcriptional repressor allR</fullName>
    </submittedName>
</protein>
<dbReference type="eggNOG" id="COG1414">
    <property type="taxonomic scope" value="Bacteria"/>
</dbReference>
<dbReference type="KEGG" id="bsd:BLASA_4342"/>
<keyword evidence="7" id="KW-1185">Reference proteome</keyword>
<feature type="domain" description="IclR-ED" evidence="5">
    <location>
        <begin position="69"/>
        <end position="251"/>
    </location>
</feature>
<dbReference type="GO" id="GO:0045892">
    <property type="term" value="P:negative regulation of DNA-templated transcription"/>
    <property type="evidence" value="ECO:0007669"/>
    <property type="project" value="TreeGrafter"/>
</dbReference>
<dbReference type="InterPro" id="IPR036390">
    <property type="entry name" value="WH_DNA-bd_sf"/>
</dbReference>
<gene>
    <name evidence="6" type="ordered locus">BLASA_4342</name>
</gene>
<dbReference type="Proteomes" id="UP000007517">
    <property type="component" value="Chromosome"/>
</dbReference>
<dbReference type="InterPro" id="IPR014757">
    <property type="entry name" value="Tscrpt_reg_IclR_C"/>
</dbReference>
<dbReference type="STRING" id="1146883.BLASA_4342"/>
<dbReference type="HOGENOM" id="CLU_062618_4_3_11"/>
<dbReference type="Gene3D" id="3.30.450.40">
    <property type="match status" value="1"/>
</dbReference>
<evidence type="ECO:0000259" key="5">
    <source>
        <dbReference type="PROSITE" id="PS51078"/>
    </source>
</evidence>
<dbReference type="PROSITE" id="PS51078">
    <property type="entry name" value="ICLR_ED"/>
    <property type="match status" value="1"/>
</dbReference>
<name>H6RNL4_BLASD</name>
<dbReference type="PANTHER" id="PTHR30136:SF35">
    <property type="entry name" value="HTH-TYPE TRANSCRIPTIONAL REGULATOR RV1719"/>
    <property type="match status" value="1"/>
</dbReference>
<evidence type="ECO:0000259" key="4">
    <source>
        <dbReference type="PROSITE" id="PS51077"/>
    </source>
</evidence>
<evidence type="ECO:0000256" key="3">
    <source>
        <dbReference type="ARBA" id="ARBA00023163"/>
    </source>
</evidence>
<reference evidence="7" key="2">
    <citation type="submission" date="2012-02" db="EMBL/GenBank/DDBJ databases">
        <title>Complete genome sequence of Blastococcus saxobsidens strain DD2.</title>
        <authorList>
            <person name="Genoscope."/>
        </authorList>
    </citation>
    <scope>NUCLEOTIDE SEQUENCE [LARGE SCALE GENOMIC DNA]</scope>
    <source>
        <strain evidence="7">DD2</strain>
    </source>
</reference>
<dbReference type="SUPFAM" id="SSF55781">
    <property type="entry name" value="GAF domain-like"/>
    <property type="match status" value="1"/>
</dbReference>